<gene>
    <name evidence="1" type="ORF">BpHYR1_046343</name>
</gene>
<accession>A0A3M7PHP2</accession>
<organism evidence="1 2">
    <name type="scientific">Brachionus plicatilis</name>
    <name type="common">Marine rotifer</name>
    <name type="synonym">Brachionus muelleri</name>
    <dbReference type="NCBI Taxonomy" id="10195"/>
    <lineage>
        <taxon>Eukaryota</taxon>
        <taxon>Metazoa</taxon>
        <taxon>Spiralia</taxon>
        <taxon>Gnathifera</taxon>
        <taxon>Rotifera</taxon>
        <taxon>Eurotatoria</taxon>
        <taxon>Monogononta</taxon>
        <taxon>Pseudotrocha</taxon>
        <taxon>Ploima</taxon>
        <taxon>Brachionidae</taxon>
        <taxon>Brachionus</taxon>
    </lineage>
</organism>
<dbReference type="EMBL" id="REGN01010716">
    <property type="protein sequence ID" value="RMZ98533.1"/>
    <property type="molecule type" value="Genomic_DNA"/>
</dbReference>
<name>A0A3M7PHP2_BRAPC</name>
<reference evidence="1 2" key="1">
    <citation type="journal article" date="2018" name="Sci. Rep.">
        <title>Genomic signatures of local adaptation to the degree of environmental predictability in rotifers.</title>
        <authorList>
            <person name="Franch-Gras L."/>
            <person name="Hahn C."/>
            <person name="Garcia-Roger E.M."/>
            <person name="Carmona M.J."/>
            <person name="Serra M."/>
            <person name="Gomez A."/>
        </authorList>
    </citation>
    <scope>NUCLEOTIDE SEQUENCE [LARGE SCALE GENOMIC DNA]</scope>
    <source>
        <strain evidence="1">HYR1</strain>
    </source>
</reference>
<sequence>MEKNQRFVSKAHSMIDEVLFWIILSPVLTHYQKPTFEKNIVNSKLGTVSSRLFELSESYVNVGLSHSVPLEVKLVEEYRDGFESIYIENPTPLLLLRYFYLITTYRSSTEL</sequence>
<proteinExistence type="predicted"/>
<evidence type="ECO:0000313" key="1">
    <source>
        <dbReference type="EMBL" id="RMZ98533.1"/>
    </source>
</evidence>
<protein>
    <submittedName>
        <fullName evidence="1">Uncharacterized protein</fullName>
    </submittedName>
</protein>
<comment type="caution">
    <text evidence="1">The sequence shown here is derived from an EMBL/GenBank/DDBJ whole genome shotgun (WGS) entry which is preliminary data.</text>
</comment>
<evidence type="ECO:0000313" key="2">
    <source>
        <dbReference type="Proteomes" id="UP000276133"/>
    </source>
</evidence>
<keyword evidence="2" id="KW-1185">Reference proteome</keyword>
<dbReference type="Proteomes" id="UP000276133">
    <property type="component" value="Unassembled WGS sequence"/>
</dbReference>
<dbReference type="AlphaFoldDB" id="A0A3M7PHP2"/>